<accession>A0A8H6AD69</accession>
<organism evidence="5 6">
    <name type="scientific">Petromyces alliaceus</name>
    <name type="common">Aspergillus alliaceus</name>
    <dbReference type="NCBI Taxonomy" id="209559"/>
    <lineage>
        <taxon>Eukaryota</taxon>
        <taxon>Fungi</taxon>
        <taxon>Dikarya</taxon>
        <taxon>Ascomycota</taxon>
        <taxon>Pezizomycotina</taxon>
        <taxon>Eurotiomycetes</taxon>
        <taxon>Eurotiomycetidae</taxon>
        <taxon>Eurotiales</taxon>
        <taxon>Aspergillaceae</taxon>
        <taxon>Aspergillus</taxon>
        <taxon>Aspergillus subgen. Circumdati</taxon>
    </lineage>
</organism>
<dbReference type="GO" id="GO:0005524">
    <property type="term" value="F:ATP binding"/>
    <property type="evidence" value="ECO:0007669"/>
    <property type="project" value="UniProtKB-KW"/>
</dbReference>
<name>A0A8H6AD69_PETAA</name>
<evidence type="ECO:0000256" key="3">
    <source>
        <dbReference type="ARBA" id="ARBA00022840"/>
    </source>
</evidence>
<dbReference type="InterPro" id="IPR027417">
    <property type="entry name" value="P-loop_NTPase"/>
</dbReference>
<comment type="caution">
    <text evidence="5">The sequence shown here is derived from an EMBL/GenBank/DDBJ whole genome shotgun (WGS) entry which is preliminary data.</text>
</comment>
<keyword evidence="2" id="KW-0547">Nucleotide-binding</keyword>
<dbReference type="SUPFAM" id="SSF52540">
    <property type="entry name" value="P-loop containing nucleoside triphosphate hydrolases"/>
    <property type="match status" value="1"/>
</dbReference>
<dbReference type="AlphaFoldDB" id="A0A8H6AD69"/>
<evidence type="ECO:0000256" key="1">
    <source>
        <dbReference type="ARBA" id="ARBA00004141"/>
    </source>
</evidence>
<dbReference type="EMBL" id="SPNV01000031">
    <property type="protein sequence ID" value="KAF5864589.1"/>
    <property type="molecule type" value="Genomic_DNA"/>
</dbReference>
<dbReference type="Proteomes" id="UP000541154">
    <property type="component" value="Unassembled WGS sequence"/>
</dbReference>
<dbReference type="GO" id="GO:0042626">
    <property type="term" value="F:ATPase-coupled transmembrane transporter activity"/>
    <property type="evidence" value="ECO:0007669"/>
    <property type="project" value="TreeGrafter"/>
</dbReference>
<comment type="subcellular location">
    <subcellularLocation>
        <location evidence="1">Membrane</location>
        <topology evidence="1">Multi-pass membrane protein</topology>
    </subcellularLocation>
</comment>
<keyword evidence="3" id="KW-0067">ATP-binding</keyword>
<dbReference type="PROSITE" id="PS00211">
    <property type="entry name" value="ABC_TRANSPORTER_1"/>
    <property type="match status" value="1"/>
</dbReference>
<dbReference type="Gene3D" id="3.40.50.300">
    <property type="entry name" value="P-loop containing nucleotide triphosphate hydrolases"/>
    <property type="match status" value="1"/>
</dbReference>
<proteinExistence type="predicted"/>
<feature type="domain" description="ABC transporter" evidence="4">
    <location>
        <begin position="40"/>
        <end position="109"/>
    </location>
</feature>
<reference evidence="5 6" key="1">
    <citation type="submission" date="2019-04" db="EMBL/GenBank/DDBJ databases">
        <title>Aspergillus burnettii sp. nov., novel species from soil in southeast Queensland.</title>
        <authorList>
            <person name="Gilchrist C.L.M."/>
            <person name="Pitt J.I."/>
            <person name="Lange L."/>
            <person name="Lacey H.J."/>
            <person name="Vuong D."/>
            <person name="Midgley D.J."/>
            <person name="Greenfield P."/>
            <person name="Bradbury M."/>
            <person name="Lacey E."/>
            <person name="Busk P.K."/>
            <person name="Pilgaard B."/>
            <person name="Chooi Y.H."/>
            <person name="Piggott A.M."/>
        </authorList>
    </citation>
    <scope>NUCLEOTIDE SEQUENCE [LARGE SCALE GENOMIC DNA]</scope>
    <source>
        <strain evidence="5 6">FRR 5400</strain>
    </source>
</reference>
<evidence type="ECO:0000313" key="5">
    <source>
        <dbReference type="EMBL" id="KAF5864589.1"/>
    </source>
</evidence>
<dbReference type="InterPro" id="IPR003439">
    <property type="entry name" value="ABC_transporter-like_ATP-bd"/>
</dbReference>
<dbReference type="PANTHER" id="PTHR24223:SF399">
    <property type="entry name" value="ABC TRANSPORTER ATNG"/>
    <property type="match status" value="1"/>
</dbReference>
<protein>
    <recommendedName>
        <fullName evidence="4">ABC transporter domain-containing protein</fullName>
    </recommendedName>
</protein>
<sequence>MSQRDTVFRTDLEHVIHDINIKIPSGAKDLLILSESIRLNLDPLQKHNNEAIASVLSRVGMLDSLLSKGFSLDSLIKKDTLSSGQQQLIAFARTLLNPSPVVLLDEATSMVDTQTEATIMNLVREQFENRTVIAVAHRLNTIVDFDLVLVMDQGTIVESGKAAELLQNTESWFRELWMKQVQDGT</sequence>
<dbReference type="InterPro" id="IPR017871">
    <property type="entry name" value="ABC_transporter-like_CS"/>
</dbReference>
<evidence type="ECO:0000313" key="6">
    <source>
        <dbReference type="Proteomes" id="UP000541154"/>
    </source>
</evidence>
<evidence type="ECO:0000256" key="2">
    <source>
        <dbReference type="ARBA" id="ARBA00022741"/>
    </source>
</evidence>
<evidence type="ECO:0000259" key="4">
    <source>
        <dbReference type="Pfam" id="PF00005"/>
    </source>
</evidence>
<dbReference type="PANTHER" id="PTHR24223">
    <property type="entry name" value="ATP-BINDING CASSETTE SUB-FAMILY C"/>
    <property type="match status" value="1"/>
</dbReference>
<gene>
    <name evidence="5" type="ORF">ETB97_007147</name>
</gene>
<dbReference type="InterPro" id="IPR050173">
    <property type="entry name" value="ABC_transporter_C-like"/>
</dbReference>
<dbReference type="Pfam" id="PF00005">
    <property type="entry name" value="ABC_tran"/>
    <property type="match status" value="1"/>
</dbReference>
<dbReference type="GO" id="GO:0016887">
    <property type="term" value="F:ATP hydrolysis activity"/>
    <property type="evidence" value="ECO:0007669"/>
    <property type="project" value="InterPro"/>
</dbReference>
<dbReference type="GO" id="GO:0016020">
    <property type="term" value="C:membrane"/>
    <property type="evidence" value="ECO:0007669"/>
    <property type="project" value="UniProtKB-SubCell"/>
</dbReference>
<keyword evidence="6" id="KW-1185">Reference proteome</keyword>